<sequence length="61" mass="6861">MDRVSPEMDPQARTGWRARVSCLVLLTGADWRPDTISYHSVQTEDLGSAWVAPPEGKYEQV</sequence>
<evidence type="ECO:0000313" key="2">
    <source>
        <dbReference type="Proteomes" id="UP000054217"/>
    </source>
</evidence>
<dbReference type="AlphaFoldDB" id="A0A0C3JVT2"/>
<reference evidence="2" key="2">
    <citation type="submission" date="2015-01" db="EMBL/GenBank/DDBJ databases">
        <title>Evolutionary Origins and Diversification of the Mycorrhizal Mutualists.</title>
        <authorList>
            <consortium name="DOE Joint Genome Institute"/>
            <consortium name="Mycorrhizal Genomics Consortium"/>
            <person name="Kohler A."/>
            <person name="Kuo A."/>
            <person name="Nagy L.G."/>
            <person name="Floudas D."/>
            <person name="Copeland A."/>
            <person name="Barry K.W."/>
            <person name="Cichocki N."/>
            <person name="Veneault-Fourrey C."/>
            <person name="LaButti K."/>
            <person name="Lindquist E.A."/>
            <person name="Lipzen A."/>
            <person name="Lundell T."/>
            <person name="Morin E."/>
            <person name="Murat C."/>
            <person name="Riley R."/>
            <person name="Ohm R."/>
            <person name="Sun H."/>
            <person name="Tunlid A."/>
            <person name="Henrissat B."/>
            <person name="Grigoriev I.V."/>
            <person name="Hibbett D.S."/>
            <person name="Martin F."/>
        </authorList>
    </citation>
    <scope>NUCLEOTIDE SEQUENCE [LARGE SCALE GENOMIC DNA]</scope>
    <source>
        <strain evidence="2">Marx 270</strain>
    </source>
</reference>
<reference evidence="1 2" key="1">
    <citation type="submission" date="2014-04" db="EMBL/GenBank/DDBJ databases">
        <authorList>
            <consortium name="DOE Joint Genome Institute"/>
            <person name="Kuo A."/>
            <person name="Kohler A."/>
            <person name="Costa M.D."/>
            <person name="Nagy L.G."/>
            <person name="Floudas D."/>
            <person name="Copeland A."/>
            <person name="Barry K.W."/>
            <person name="Cichocki N."/>
            <person name="Veneault-Fourrey C."/>
            <person name="LaButti K."/>
            <person name="Lindquist E.A."/>
            <person name="Lipzen A."/>
            <person name="Lundell T."/>
            <person name="Morin E."/>
            <person name="Murat C."/>
            <person name="Sun H."/>
            <person name="Tunlid A."/>
            <person name="Henrissat B."/>
            <person name="Grigoriev I.V."/>
            <person name="Hibbett D.S."/>
            <person name="Martin F."/>
            <person name="Nordberg H.P."/>
            <person name="Cantor M.N."/>
            <person name="Hua S.X."/>
        </authorList>
    </citation>
    <scope>NUCLEOTIDE SEQUENCE [LARGE SCALE GENOMIC DNA]</scope>
    <source>
        <strain evidence="1 2">Marx 270</strain>
    </source>
</reference>
<protein>
    <submittedName>
        <fullName evidence="1">Uncharacterized protein</fullName>
    </submittedName>
</protein>
<name>A0A0C3JVT2_PISTI</name>
<keyword evidence="2" id="KW-1185">Reference proteome</keyword>
<dbReference type="EMBL" id="KN831987">
    <property type="protein sequence ID" value="KIO01552.1"/>
    <property type="molecule type" value="Genomic_DNA"/>
</dbReference>
<dbReference type="Proteomes" id="UP000054217">
    <property type="component" value="Unassembled WGS sequence"/>
</dbReference>
<proteinExistence type="predicted"/>
<organism evidence="1 2">
    <name type="scientific">Pisolithus tinctorius Marx 270</name>
    <dbReference type="NCBI Taxonomy" id="870435"/>
    <lineage>
        <taxon>Eukaryota</taxon>
        <taxon>Fungi</taxon>
        <taxon>Dikarya</taxon>
        <taxon>Basidiomycota</taxon>
        <taxon>Agaricomycotina</taxon>
        <taxon>Agaricomycetes</taxon>
        <taxon>Agaricomycetidae</taxon>
        <taxon>Boletales</taxon>
        <taxon>Sclerodermatineae</taxon>
        <taxon>Pisolithaceae</taxon>
        <taxon>Pisolithus</taxon>
    </lineage>
</organism>
<accession>A0A0C3JVT2</accession>
<feature type="non-terminal residue" evidence="1">
    <location>
        <position position="1"/>
    </location>
</feature>
<evidence type="ECO:0000313" key="1">
    <source>
        <dbReference type="EMBL" id="KIO01552.1"/>
    </source>
</evidence>
<dbReference type="InParanoid" id="A0A0C3JVT2"/>
<gene>
    <name evidence="1" type="ORF">M404DRAFT_1002976</name>
</gene>
<dbReference type="HOGENOM" id="CLU_2923651_0_0_1"/>